<dbReference type="InterPro" id="IPR000719">
    <property type="entry name" value="Prot_kinase_dom"/>
</dbReference>
<reference evidence="3" key="1">
    <citation type="submission" date="2022-11" db="UniProtKB">
        <authorList>
            <consortium name="WormBaseParasite"/>
        </authorList>
    </citation>
    <scope>IDENTIFICATION</scope>
</reference>
<protein>
    <submittedName>
        <fullName evidence="3">Protein kinase domain-containing protein</fullName>
    </submittedName>
</protein>
<dbReference type="Pfam" id="PF00069">
    <property type="entry name" value="Pkinase"/>
    <property type="match status" value="1"/>
</dbReference>
<evidence type="ECO:0000313" key="3">
    <source>
        <dbReference type="WBParaSite" id="ACRNAN_scaffold261.g13536.t1"/>
    </source>
</evidence>
<evidence type="ECO:0000313" key="2">
    <source>
        <dbReference type="Proteomes" id="UP000887540"/>
    </source>
</evidence>
<dbReference type="PANTHER" id="PTHR11909">
    <property type="entry name" value="CASEIN KINASE-RELATED"/>
    <property type="match status" value="1"/>
</dbReference>
<evidence type="ECO:0000259" key="1">
    <source>
        <dbReference type="PROSITE" id="PS50011"/>
    </source>
</evidence>
<dbReference type="WBParaSite" id="ACRNAN_scaffold261.g13536.t1">
    <property type="protein sequence ID" value="ACRNAN_scaffold261.g13536.t1"/>
    <property type="gene ID" value="ACRNAN_scaffold261.g13536"/>
</dbReference>
<sequence>MVHLPHGTRIDNFIVGQPLGEGAFGAVYEVTSLDGSEKHALKVEATKSMPQVLRMEVQLLSTLDQHGFLRHFCRIHRTGRETHQRETFNYVIMTLVGKSIQDLRKMSPAKHFSINTAVGVGIQSLEALQDLHNVGYLHRDVKPANIATGRAEIGELQKIYMLDFGMARKYVKEDHPPFTIRHPRKRAEFRGTVRYAAISCHIGREQSRKDDCESWLYTLIELTNGRLPWRDMDKAQVGNWKQNARSNPIYRAQLFLSCPAEYSEIMDHIDSLRYYDQPDYDKIFNLLRRSLASRQLAERPYDWVDRRWPNVQIK</sequence>
<name>A0A914DHD0_9BILA</name>
<dbReference type="SMART" id="SM00220">
    <property type="entry name" value="S_TKc"/>
    <property type="match status" value="1"/>
</dbReference>
<dbReference type="GO" id="GO:0004672">
    <property type="term" value="F:protein kinase activity"/>
    <property type="evidence" value="ECO:0007669"/>
    <property type="project" value="InterPro"/>
</dbReference>
<keyword evidence="2" id="KW-1185">Reference proteome</keyword>
<dbReference type="PROSITE" id="PS50011">
    <property type="entry name" value="PROTEIN_KINASE_DOM"/>
    <property type="match status" value="1"/>
</dbReference>
<dbReference type="GO" id="GO:0005524">
    <property type="term" value="F:ATP binding"/>
    <property type="evidence" value="ECO:0007669"/>
    <property type="project" value="InterPro"/>
</dbReference>
<dbReference type="Proteomes" id="UP000887540">
    <property type="component" value="Unplaced"/>
</dbReference>
<dbReference type="SUPFAM" id="SSF56112">
    <property type="entry name" value="Protein kinase-like (PK-like)"/>
    <property type="match status" value="1"/>
</dbReference>
<proteinExistence type="predicted"/>
<organism evidence="2 3">
    <name type="scientific">Acrobeloides nanus</name>
    <dbReference type="NCBI Taxonomy" id="290746"/>
    <lineage>
        <taxon>Eukaryota</taxon>
        <taxon>Metazoa</taxon>
        <taxon>Ecdysozoa</taxon>
        <taxon>Nematoda</taxon>
        <taxon>Chromadorea</taxon>
        <taxon>Rhabditida</taxon>
        <taxon>Tylenchina</taxon>
        <taxon>Cephalobomorpha</taxon>
        <taxon>Cephaloboidea</taxon>
        <taxon>Cephalobidae</taxon>
        <taxon>Acrobeloides</taxon>
    </lineage>
</organism>
<accession>A0A914DHD0</accession>
<feature type="domain" description="Protein kinase" evidence="1">
    <location>
        <begin position="13"/>
        <end position="304"/>
    </location>
</feature>
<dbReference type="Gene3D" id="1.10.510.10">
    <property type="entry name" value="Transferase(Phosphotransferase) domain 1"/>
    <property type="match status" value="1"/>
</dbReference>
<dbReference type="InterPro" id="IPR050235">
    <property type="entry name" value="CK1_Ser-Thr_kinase"/>
</dbReference>
<dbReference type="AlphaFoldDB" id="A0A914DHD0"/>
<dbReference type="InterPro" id="IPR011009">
    <property type="entry name" value="Kinase-like_dom_sf"/>
</dbReference>